<dbReference type="Pfam" id="PF01475">
    <property type="entry name" value="FUR"/>
    <property type="match status" value="1"/>
</dbReference>
<dbReference type="InterPro" id="IPR002481">
    <property type="entry name" value="FUR"/>
</dbReference>
<reference evidence="2" key="1">
    <citation type="journal article" date="2019" name="Int. J. Syst. Evol. Microbiol.">
        <title>The Global Catalogue of Microorganisms (GCM) 10K type strain sequencing project: providing services to taxonomists for standard genome sequencing and annotation.</title>
        <authorList>
            <consortium name="The Broad Institute Genomics Platform"/>
            <consortium name="The Broad Institute Genome Sequencing Center for Infectious Disease"/>
            <person name="Wu L."/>
            <person name="Ma J."/>
        </authorList>
    </citation>
    <scope>NUCLEOTIDE SEQUENCE [LARGE SCALE GENOMIC DNA]</scope>
    <source>
        <strain evidence="2">JCM 17919</strain>
    </source>
</reference>
<dbReference type="InterPro" id="IPR036388">
    <property type="entry name" value="WH-like_DNA-bd_sf"/>
</dbReference>
<gene>
    <name evidence="1" type="ORF">GCM10023184_43590</name>
</gene>
<dbReference type="RefSeq" id="WP_345258093.1">
    <property type="nucleotide sequence ID" value="NZ_BAABGY010000016.1"/>
</dbReference>
<dbReference type="PANTHER" id="PTHR33202">
    <property type="entry name" value="ZINC UPTAKE REGULATION PROTEIN"/>
    <property type="match status" value="1"/>
</dbReference>
<evidence type="ECO:0000313" key="1">
    <source>
        <dbReference type="EMBL" id="GAA4343319.1"/>
    </source>
</evidence>
<comment type="caution">
    <text evidence="1">The sequence shown here is derived from an EMBL/GenBank/DDBJ whole genome shotgun (WGS) entry which is preliminary data.</text>
</comment>
<name>A0ABP8HRP5_9BACT</name>
<dbReference type="Gene3D" id="1.10.10.10">
    <property type="entry name" value="Winged helix-like DNA-binding domain superfamily/Winged helix DNA-binding domain"/>
    <property type="match status" value="1"/>
</dbReference>
<keyword evidence="2" id="KW-1185">Reference proteome</keyword>
<protein>
    <submittedName>
        <fullName evidence="1">Transcriptional repressor</fullName>
    </submittedName>
</protein>
<dbReference type="EMBL" id="BAABGY010000016">
    <property type="protein sequence ID" value="GAA4343319.1"/>
    <property type="molecule type" value="Genomic_DNA"/>
</dbReference>
<evidence type="ECO:0000313" key="2">
    <source>
        <dbReference type="Proteomes" id="UP001501725"/>
    </source>
</evidence>
<proteinExistence type="predicted"/>
<dbReference type="InterPro" id="IPR036390">
    <property type="entry name" value="WH_DNA-bd_sf"/>
</dbReference>
<organism evidence="1 2">
    <name type="scientific">Flaviaesturariibacter amylovorans</name>
    <dbReference type="NCBI Taxonomy" id="1084520"/>
    <lineage>
        <taxon>Bacteria</taxon>
        <taxon>Pseudomonadati</taxon>
        <taxon>Bacteroidota</taxon>
        <taxon>Chitinophagia</taxon>
        <taxon>Chitinophagales</taxon>
        <taxon>Chitinophagaceae</taxon>
        <taxon>Flaviaestuariibacter</taxon>
    </lineage>
</organism>
<accession>A0ABP8HRP5</accession>
<dbReference type="SUPFAM" id="SSF46785">
    <property type="entry name" value="Winged helix' DNA-binding domain"/>
    <property type="match status" value="1"/>
</dbReference>
<sequence>MASNPQKTTELKIAEILRRKNLSVTDSRKKILSIFLSHPDALAHGDIEKKAGEKFDRVTVYRTLQTFEEKGILHSIPTADNSVLYALCKDCGDGHHHDDHVHFICSQCQKTYCLDDVVSPQIGLPDGYRAETVQVLINGVCKHCA</sequence>
<dbReference type="Proteomes" id="UP001501725">
    <property type="component" value="Unassembled WGS sequence"/>
</dbReference>
<dbReference type="PANTHER" id="PTHR33202:SF22">
    <property type="entry name" value="HYDROGEN PEROXIDE SENSITIVE REPRESSOR"/>
    <property type="match status" value="1"/>
</dbReference>